<dbReference type="AlphaFoldDB" id="A0A0A9DW44"/>
<name>A0A0A9DW44_ARUDO</name>
<evidence type="ECO:0000313" key="1">
    <source>
        <dbReference type="EMBL" id="JAD89885.1"/>
    </source>
</evidence>
<sequence>MVMAVCIVVPSFCMAIFIAHIEHRNSLQIVKLRDSTNISSWMFYVA</sequence>
<proteinExistence type="predicted"/>
<dbReference type="EMBL" id="GBRH01208010">
    <property type="protein sequence ID" value="JAD89885.1"/>
    <property type="molecule type" value="Transcribed_RNA"/>
</dbReference>
<accession>A0A0A9DW44</accession>
<organism evidence="1">
    <name type="scientific">Arundo donax</name>
    <name type="common">Giant reed</name>
    <name type="synonym">Donax arundinaceus</name>
    <dbReference type="NCBI Taxonomy" id="35708"/>
    <lineage>
        <taxon>Eukaryota</taxon>
        <taxon>Viridiplantae</taxon>
        <taxon>Streptophyta</taxon>
        <taxon>Embryophyta</taxon>
        <taxon>Tracheophyta</taxon>
        <taxon>Spermatophyta</taxon>
        <taxon>Magnoliopsida</taxon>
        <taxon>Liliopsida</taxon>
        <taxon>Poales</taxon>
        <taxon>Poaceae</taxon>
        <taxon>PACMAD clade</taxon>
        <taxon>Arundinoideae</taxon>
        <taxon>Arundineae</taxon>
        <taxon>Arundo</taxon>
    </lineage>
</organism>
<reference evidence="1" key="2">
    <citation type="journal article" date="2015" name="Data Brief">
        <title>Shoot transcriptome of the giant reed, Arundo donax.</title>
        <authorList>
            <person name="Barrero R.A."/>
            <person name="Guerrero F.D."/>
            <person name="Moolhuijzen P."/>
            <person name="Goolsby J.A."/>
            <person name="Tidwell J."/>
            <person name="Bellgard S.E."/>
            <person name="Bellgard M.I."/>
        </authorList>
    </citation>
    <scope>NUCLEOTIDE SEQUENCE</scope>
    <source>
        <tissue evidence="1">Shoot tissue taken approximately 20 cm above the soil surface</tissue>
    </source>
</reference>
<reference evidence="1" key="1">
    <citation type="submission" date="2014-09" db="EMBL/GenBank/DDBJ databases">
        <authorList>
            <person name="Magalhaes I.L.F."/>
            <person name="Oliveira U."/>
            <person name="Santos F.R."/>
            <person name="Vidigal T.H.D.A."/>
            <person name="Brescovit A.D."/>
            <person name="Santos A.J."/>
        </authorList>
    </citation>
    <scope>NUCLEOTIDE SEQUENCE</scope>
    <source>
        <tissue evidence="1">Shoot tissue taken approximately 20 cm above the soil surface</tissue>
    </source>
</reference>
<protein>
    <submittedName>
        <fullName evidence="1">ISA1</fullName>
    </submittedName>
</protein>